<protein>
    <recommendedName>
        <fullName evidence="1">YdhG-like domain-containing protein</fullName>
    </recommendedName>
</protein>
<accession>A0ABR5A1J8</accession>
<name>A0ABR5A1J8_9BACL</name>
<dbReference type="Proteomes" id="UP000054526">
    <property type="component" value="Unassembled WGS sequence"/>
</dbReference>
<organism evidence="2 3">
    <name type="scientific">Cohnella kolymensis</name>
    <dbReference type="NCBI Taxonomy" id="1590652"/>
    <lineage>
        <taxon>Bacteria</taxon>
        <taxon>Bacillati</taxon>
        <taxon>Bacillota</taxon>
        <taxon>Bacilli</taxon>
        <taxon>Bacillales</taxon>
        <taxon>Paenibacillaceae</taxon>
        <taxon>Cohnella</taxon>
    </lineage>
</organism>
<keyword evidence="3" id="KW-1185">Reference proteome</keyword>
<feature type="domain" description="YdhG-like" evidence="1">
    <location>
        <begin position="28"/>
        <end position="119"/>
    </location>
</feature>
<evidence type="ECO:0000313" key="2">
    <source>
        <dbReference type="EMBL" id="KIL34553.1"/>
    </source>
</evidence>
<evidence type="ECO:0000259" key="1">
    <source>
        <dbReference type="Pfam" id="PF08818"/>
    </source>
</evidence>
<reference evidence="2 3" key="1">
    <citation type="submission" date="2014-12" db="EMBL/GenBank/DDBJ databases">
        <title>Draft genome sequence of Cohnella kolymensis strain B-2846.</title>
        <authorList>
            <person name="Karlyshev A.V."/>
            <person name="Kudryashova E.B."/>
        </authorList>
    </citation>
    <scope>NUCLEOTIDE SEQUENCE [LARGE SCALE GENOMIC DNA]</scope>
    <source>
        <strain evidence="2 3">VKM B-2846</strain>
    </source>
</reference>
<comment type="caution">
    <text evidence="2">The sequence shown here is derived from an EMBL/GenBank/DDBJ whole genome shotgun (WGS) entry which is preliminary data.</text>
</comment>
<proteinExistence type="predicted"/>
<gene>
    <name evidence="2" type="ORF">SD71_18960</name>
</gene>
<evidence type="ECO:0000313" key="3">
    <source>
        <dbReference type="Proteomes" id="UP000054526"/>
    </source>
</evidence>
<sequence length="131" mass="14793">MGVERDIMEHSKIGSIDEYISQFPIETQKILLKLRQVIKESAPDAEEKISYQMPTFVQNGNLVHFAAYKNHIGFYPAPSGIEAFKLELAAYKGAKGSVQFPIGQSLPYELISKIVTFRVSENMNKAKNKQQ</sequence>
<dbReference type="EMBL" id="JXAL01000029">
    <property type="protein sequence ID" value="KIL34553.1"/>
    <property type="molecule type" value="Genomic_DNA"/>
</dbReference>
<dbReference type="Gene3D" id="3.90.1150.200">
    <property type="match status" value="1"/>
</dbReference>
<dbReference type="SUPFAM" id="SSF159888">
    <property type="entry name" value="YdhG-like"/>
    <property type="match status" value="1"/>
</dbReference>
<dbReference type="Pfam" id="PF08818">
    <property type="entry name" value="DUF1801"/>
    <property type="match status" value="1"/>
</dbReference>
<dbReference type="InterPro" id="IPR014922">
    <property type="entry name" value="YdhG-like"/>
</dbReference>